<feature type="transmembrane region" description="Helical" evidence="2">
    <location>
        <begin position="6"/>
        <end position="25"/>
    </location>
</feature>
<gene>
    <name evidence="3" type="ORF">g.39580</name>
</gene>
<feature type="region of interest" description="Disordered" evidence="1">
    <location>
        <begin position="32"/>
        <end position="68"/>
    </location>
</feature>
<organism evidence="3">
    <name type="scientific">Clastoptera arizonana</name>
    <name type="common">Arizona spittle bug</name>
    <dbReference type="NCBI Taxonomy" id="38151"/>
    <lineage>
        <taxon>Eukaryota</taxon>
        <taxon>Metazoa</taxon>
        <taxon>Ecdysozoa</taxon>
        <taxon>Arthropoda</taxon>
        <taxon>Hexapoda</taxon>
        <taxon>Insecta</taxon>
        <taxon>Pterygota</taxon>
        <taxon>Neoptera</taxon>
        <taxon>Paraneoptera</taxon>
        <taxon>Hemiptera</taxon>
        <taxon>Auchenorrhyncha</taxon>
        <taxon>Cercopoidea</taxon>
        <taxon>Clastopteridae</taxon>
        <taxon>Clastoptera</taxon>
    </lineage>
</organism>
<keyword evidence="2" id="KW-0472">Membrane</keyword>
<accession>A0A1B6CZT0</accession>
<dbReference type="Gene3D" id="3.30.40.10">
    <property type="entry name" value="Zinc/RING finger domain, C3HC4 (zinc finger)"/>
    <property type="match status" value="1"/>
</dbReference>
<evidence type="ECO:0000256" key="2">
    <source>
        <dbReference type="SAM" id="Phobius"/>
    </source>
</evidence>
<evidence type="ECO:0008006" key="4">
    <source>
        <dbReference type="Google" id="ProtNLM"/>
    </source>
</evidence>
<dbReference type="InterPro" id="IPR013083">
    <property type="entry name" value="Znf_RING/FYVE/PHD"/>
</dbReference>
<reference evidence="3" key="1">
    <citation type="submission" date="2015-12" db="EMBL/GenBank/DDBJ databases">
        <title>De novo transcriptome assembly of four potential Pierce s Disease insect vectors from Arizona vineyards.</title>
        <authorList>
            <person name="Tassone E.E."/>
        </authorList>
    </citation>
    <scope>NUCLEOTIDE SEQUENCE</scope>
</reference>
<dbReference type="AlphaFoldDB" id="A0A1B6CZT0"/>
<keyword evidence="2" id="KW-1133">Transmembrane helix</keyword>
<keyword evidence="2" id="KW-0812">Transmembrane</keyword>
<evidence type="ECO:0000313" key="3">
    <source>
        <dbReference type="EMBL" id="JAS18930.1"/>
    </source>
</evidence>
<proteinExistence type="predicted"/>
<dbReference type="EMBL" id="GEDC01018368">
    <property type="protein sequence ID" value="JAS18930.1"/>
    <property type="molecule type" value="Transcribed_RNA"/>
</dbReference>
<protein>
    <recommendedName>
        <fullName evidence="4">RING-type domain-containing protein</fullName>
    </recommendedName>
</protein>
<name>A0A1B6CZT0_9HEMI</name>
<evidence type="ECO:0000256" key="1">
    <source>
        <dbReference type="SAM" id="MobiDB-lite"/>
    </source>
</evidence>
<sequence>MPNGIGIVVGVVAGLVAALYALYSYNERESFYSERGNQSDSRSREYNPPQPWNLNGKESTQQRKRRRPLTGERCAICFNLECDYETPCVHMFHLDCISKWSKEQKKLSSMQKSIARSLLNTKITQQLN</sequence>
<dbReference type="SUPFAM" id="SSF57850">
    <property type="entry name" value="RING/U-box"/>
    <property type="match status" value="1"/>
</dbReference>